<gene>
    <name evidence="1" type="ORF">Tci_035668</name>
</gene>
<organism evidence="1">
    <name type="scientific">Tanacetum cinerariifolium</name>
    <name type="common">Dalmatian daisy</name>
    <name type="synonym">Chrysanthemum cinerariifolium</name>
    <dbReference type="NCBI Taxonomy" id="118510"/>
    <lineage>
        <taxon>Eukaryota</taxon>
        <taxon>Viridiplantae</taxon>
        <taxon>Streptophyta</taxon>
        <taxon>Embryophyta</taxon>
        <taxon>Tracheophyta</taxon>
        <taxon>Spermatophyta</taxon>
        <taxon>Magnoliopsida</taxon>
        <taxon>eudicotyledons</taxon>
        <taxon>Gunneridae</taxon>
        <taxon>Pentapetalae</taxon>
        <taxon>asterids</taxon>
        <taxon>campanulids</taxon>
        <taxon>Asterales</taxon>
        <taxon>Asteraceae</taxon>
        <taxon>Asteroideae</taxon>
        <taxon>Anthemideae</taxon>
        <taxon>Anthemidinae</taxon>
        <taxon>Tanacetum</taxon>
    </lineage>
</organism>
<proteinExistence type="predicted"/>
<comment type="caution">
    <text evidence="1">The sequence shown here is derived from an EMBL/GenBank/DDBJ whole genome shotgun (WGS) entry which is preliminary data.</text>
</comment>
<dbReference type="GO" id="GO:0016787">
    <property type="term" value="F:hydrolase activity"/>
    <property type="evidence" value="ECO:0007669"/>
    <property type="project" value="UniProtKB-KW"/>
</dbReference>
<evidence type="ECO:0000313" key="1">
    <source>
        <dbReference type="EMBL" id="GEU63690.1"/>
    </source>
</evidence>
<name>A0A6L2LR23_TANCI</name>
<sequence length="135" mass="14336">MITTPSHANCTYSILAGMNVGIDKPIVPEQAPCANSTEPNAPANNVDNTNITLNTRVHPLDSTSVCHTDLCRPQSVVGFPEYGTASARRPGQPLHSLCGYSTTTNAVLLVVRNAIASSFAVYNELKAEPTPEIQS</sequence>
<protein>
    <submittedName>
        <fullName evidence="1">Glycoside hydrolase family 3</fullName>
    </submittedName>
</protein>
<reference evidence="1" key="1">
    <citation type="journal article" date="2019" name="Sci. Rep.">
        <title>Draft genome of Tanacetum cinerariifolium, the natural source of mosquito coil.</title>
        <authorList>
            <person name="Yamashiro T."/>
            <person name="Shiraishi A."/>
            <person name="Satake H."/>
            <person name="Nakayama K."/>
        </authorList>
    </citation>
    <scope>NUCLEOTIDE SEQUENCE</scope>
</reference>
<dbReference type="AlphaFoldDB" id="A0A6L2LR23"/>
<dbReference type="EMBL" id="BKCJ010004892">
    <property type="protein sequence ID" value="GEU63690.1"/>
    <property type="molecule type" value="Genomic_DNA"/>
</dbReference>
<accession>A0A6L2LR23</accession>
<keyword evidence="1" id="KW-0378">Hydrolase</keyword>